<organism evidence="4 5">
    <name type="scientific">Kushneria konosiri</name>
    <dbReference type="NCBI Taxonomy" id="698828"/>
    <lineage>
        <taxon>Bacteria</taxon>
        <taxon>Pseudomonadati</taxon>
        <taxon>Pseudomonadota</taxon>
        <taxon>Gammaproteobacteria</taxon>
        <taxon>Oceanospirillales</taxon>
        <taxon>Halomonadaceae</taxon>
        <taxon>Kushneria</taxon>
    </lineage>
</organism>
<keyword evidence="3" id="KW-0233">DNA recombination</keyword>
<dbReference type="GO" id="GO:0003677">
    <property type="term" value="F:DNA binding"/>
    <property type="evidence" value="ECO:0007669"/>
    <property type="project" value="InterPro"/>
</dbReference>
<dbReference type="Gene3D" id="1.10.443.10">
    <property type="entry name" value="Intergrase catalytic core"/>
    <property type="match status" value="1"/>
</dbReference>
<dbReference type="SUPFAM" id="SSF56349">
    <property type="entry name" value="DNA breaking-rejoining enzymes"/>
    <property type="match status" value="1"/>
</dbReference>
<keyword evidence="2" id="KW-0229">DNA integration</keyword>
<dbReference type="PANTHER" id="PTHR30629">
    <property type="entry name" value="PROPHAGE INTEGRASE"/>
    <property type="match status" value="1"/>
</dbReference>
<evidence type="ECO:0000313" key="4">
    <source>
        <dbReference type="EMBL" id="ARS52547.1"/>
    </source>
</evidence>
<reference evidence="4 5" key="1">
    <citation type="journal article" date="2017" name="Int. J. Syst. Evol. Microbiol.">
        <title>Kushneria konosiri sp. nov., isolated from the Korean salt-fermented seafood Daemi-jeot.</title>
        <authorList>
            <person name="Yun J.H."/>
            <person name="Park S.K."/>
            <person name="Lee J.Y."/>
            <person name="Jung M.J."/>
            <person name="Bae J.W."/>
        </authorList>
    </citation>
    <scope>NUCLEOTIDE SEQUENCE [LARGE SCALE GENOMIC DNA]</scope>
    <source>
        <strain evidence="4 5">X49</strain>
    </source>
</reference>
<dbReference type="InterPro" id="IPR050808">
    <property type="entry name" value="Phage_Integrase"/>
</dbReference>
<dbReference type="EMBL" id="CP021323">
    <property type="protein sequence ID" value="ARS52547.1"/>
    <property type="molecule type" value="Genomic_DNA"/>
</dbReference>
<evidence type="ECO:0000313" key="5">
    <source>
        <dbReference type="Proteomes" id="UP000250025"/>
    </source>
</evidence>
<proteinExistence type="inferred from homology"/>
<dbReference type="AlphaFoldDB" id="A0A2Z2HBJ3"/>
<evidence type="ECO:0008006" key="6">
    <source>
        <dbReference type="Google" id="ProtNLM"/>
    </source>
</evidence>
<dbReference type="GO" id="GO:0015074">
    <property type="term" value="P:DNA integration"/>
    <property type="evidence" value="ECO:0007669"/>
    <property type="project" value="UniProtKB-KW"/>
</dbReference>
<dbReference type="PANTHER" id="PTHR30629:SF2">
    <property type="entry name" value="PROPHAGE INTEGRASE INTS-RELATED"/>
    <property type="match status" value="1"/>
</dbReference>
<comment type="similarity">
    <text evidence="1">Belongs to the 'phage' integrase family.</text>
</comment>
<dbReference type="InterPro" id="IPR011010">
    <property type="entry name" value="DNA_brk_join_enz"/>
</dbReference>
<gene>
    <name evidence="4" type="ORF">B9G99_06365</name>
</gene>
<dbReference type="Proteomes" id="UP000250025">
    <property type="component" value="Chromosome"/>
</dbReference>
<sequence>MGFDGWHVSHGTRHTIATALKEMGYPGEWIEMQLSHKLPCIQGVYTHAEHMAPEQRPATMQAWADSLFLNQVT</sequence>
<evidence type="ECO:0000256" key="2">
    <source>
        <dbReference type="ARBA" id="ARBA00022908"/>
    </source>
</evidence>
<dbReference type="KEGG" id="kus:B9G99_06365"/>
<keyword evidence="5" id="KW-1185">Reference proteome</keyword>
<name>A0A2Z2HBJ3_9GAMM</name>
<dbReference type="GO" id="GO:0006310">
    <property type="term" value="P:DNA recombination"/>
    <property type="evidence" value="ECO:0007669"/>
    <property type="project" value="UniProtKB-KW"/>
</dbReference>
<evidence type="ECO:0000256" key="3">
    <source>
        <dbReference type="ARBA" id="ARBA00023172"/>
    </source>
</evidence>
<dbReference type="InterPro" id="IPR013762">
    <property type="entry name" value="Integrase-like_cat_sf"/>
</dbReference>
<accession>A0A2Z2HBJ3</accession>
<evidence type="ECO:0000256" key="1">
    <source>
        <dbReference type="ARBA" id="ARBA00008857"/>
    </source>
</evidence>
<protein>
    <recommendedName>
        <fullName evidence="6">Tyr recombinase domain-containing protein</fullName>
    </recommendedName>
</protein>